<dbReference type="InterPro" id="IPR050327">
    <property type="entry name" value="Proton-linked_MCT"/>
</dbReference>
<feature type="transmembrane region" description="Helical" evidence="2">
    <location>
        <begin position="286"/>
        <end position="305"/>
    </location>
</feature>
<dbReference type="Proteomes" id="UP000005408">
    <property type="component" value="Unassembled WGS sequence"/>
</dbReference>
<dbReference type="InterPro" id="IPR036259">
    <property type="entry name" value="MFS_trans_sf"/>
</dbReference>
<dbReference type="GO" id="GO:0016020">
    <property type="term" value="C:membrane"/>
    <property type="evidence" value="ECO:0007669"/>
    <property type="project" value="UniProtKB-SubCell"/>
</dbReference>
<dbReference type="SUPFAM" id="SSF103473">
    <property type="entry name" value="MFS general substrate transporter"/>
    <property type="match status" value="1"/>
</dbReference>
<proteinExistence type="predicted"/>
<evidence type="ECO:0000256" key="2">
    <source>
        <dbReference type="SAM" id="Phobius"/>
    </source>
</evidence>
<feature type="transmembrane region" description="Helical" evidence="2">
    <location>
        <begin position="131"/>
        <end position="153"/>
    </location>
</feature>
<reference evidence="4" key="1">
    <citation type="submission" date="2022-08" db="UniProtKB">
        <authorList>
            <consortium name="EnsemblMetazoa"/>
        </authorList>
    </citation>
    <scope>IDENTIFICATION</scope>
    <source>
        <strain evidence="4">05x7-T-G4-1.051#20</strain>
    </source>
</reference>
<evidence type="ECO:0000313" key="5">
    <source>
        <dbReference type="Proteomes" id="UP000005408"/>
    </source>
</evidence>
<keyword evidence="2" id="KW-1133">Transmembrane helix</keyword>
<protein>
    <recommendedName>
        <fullName evidence="3">Major facilitator superfamily (MFS) profile domain-containing protein</fullName>
    </recommendedName>
</protein>
<feature type="transmembrane region" description="Helical" evidence="2">
    <location>
        <begin position="239"/>
        <end position="266"/>
    </location>
</feature>
<keyword evidence="2" id="KW-0472">Membrane</keyword>
<dbReference type="PANTHER" id="PTHR11360:SF260">
    <property type="entry name" value="MFS DOMAIN-CONTAINING PROTEIN"/>
    <property type="match status" value="1"/>
</dbReference>
<dbReference type="InterPro" id="IPR020846">
    <property type="entry name" value="MFS_dom"/>
</dbReference>
<dbReference type="EnsemblMetazoa" id="G13885.1">
    <property type="protein sequence ID" value="G13885.1:cds"/>
    <property type="gene ID" value="G13885"/>
</dbReference>
<feature type="transmembrane region" description="Helical" evidence="2">
    <location>
        <begin position="37"/>
        <end position="57"/>
    </location>
</feature>
<evidence type="ECO:0000313" key="4">
    <source>
        <dbReference type="EnsemblMetazoa" id="G13885.1:cds"/>
    </source>
</evidence>
<dbReference type="GO" id="GO:0008028">
    <property type="term" value="F:monocarboxylic acid transmembrane transporter activity"/>
    <property type="evidence" value="ECO:0007669"/>
    <property type="project" value="TreeGrafter"/>
</dbReference>
<accession>A0A8W8IF01</accession>
<organism evidence="4 5">
    <name type="scientific">Magallana gigas</name>
    <name type="common">Pacific oyster</name>
    <name type="synonym">Crassostrea gigas</name>
    <dbReference type="NCBI Taxonomy" id="29159"/>
    <lineage>
        <taxon>Eukaryota</taxon>
        <taxon>Metazoa</taxon>
        <taxon>Spiralia</taxon>
        <taxon>Lophotrochozoa</taxon>
        <taxon>Mollusca</taxon>
        <taxon>Bivalvia</taxon>
        <taxon>Autobranchia</taxon>
        <taxon>Pteriomorphia</taxon>
        <taxon>Ostreida</taxon>
        <taxon>Ostreoidea</taxon>
        <taxon>Ostreidae</taxon>
        <taxon>Magallana</taxon>
    </lineage>
</organism>
<feature type="domain" description="Major facilitator superfamily (MFS) profile" evidence="3">
    <location>
        <begin position="249"/>
        <end position="462"/>
    </location>
</feature>
<feature type="transmembrane region" description="Helical" evidence="2">
    <location>
        <begin position="107"/>
        <end position="125"/>
    </location>
</feature>
<feature type="transmembrane region" description="Helical" evidence="2">
    <location>
        <begin position="77"/>
        <end position="100"/>
    </location>
</feature>
<dbReference type="PROSITE" id="PS50850">
    <property type="entry name" value="MFS"/>
    <property type="match status" value="1"/>
</dbReference>
<name>A0A8W8IF01_MAGGI</name>
<comment type="subcellular location">
    <subcellularLocation>
        <location evidence="1">Membrane</location>
        <topology evidence="1">Multi-pass membrane protein</topology>
    </subcellularLocation>
</comment>
<feature type="transmembrane region" description="Helical" evidence="2">
    <location>
        <begin position="317"/>
        <end position="334"/>
    </location>
</feature>
<sequence>MSWVHRTSIKEIGPLPGFIRLSKRGAMTSGGVPLEGGYGWVVVSVLFLQYIIMAGIQGSVGIIHTELVSETSYSLSMIGWIGSLMIGLCTMSSPFISILTKFIPCRILAITGSLLMSLGFLCAAFTSSVPVLFLCLGILPGIGMNLISFSSIMILRGYFLKMLPLAYGMCLAGVGVGMVSFPPFYVYLHVTFGLQGSFLIVSAICMNSVVFSGLTIPTRTQSQSETQKSMEKGLSLADLFDFSLFKSYTFVMFVTGHLIFNIAYAVPFTYLPIKGEETGFFEQSSALFITVLGAGSSVGRILFGWMSGKFPLIRKKAFLVVMVLSTLSLLPVSFTSSYSLIMVCSTIFGACAGIIHTEIPSFLIGLIGIDNLPNGLSVAYLQQGIGSLVGIPIAEAVCRRVGDNAAFVFTTVVCALVLVLFTLSLYLPERKPETPKVPHILPEVPKPEVFVVTMAETGPTAA</sequence>
<feature type="transmembrane region" description="Helical" evidence="2">
    <location>
        <begin position="406"/>
        <end position="427"/>
    </location>
</feature>
<dbReference type="Pfam" id="PF07690">
    <property type="entry name" value="MFS_1"/>
    <property type="match status" value="1"/>
</dbReference>
<dbReference type="Gene3D" id="1.20.1250.20">
    <property type="entry name" value="MFS general substrate transporter like domains"/>
    <property type="match status" value="1"/>
</dbReference>
<dbReference type="PANTHER" id="PTHR11360">
    <property type="entry name" value="MONOCARBOXYLATE TRANSPORTER"/>
    <property type="match status" value="1"/>
</dbReference>
<feature type="transmembrane region" description="Helical" evidence="2">
    <location>
        <begin position="340"/>
        <end position="369"/>
    </location>
</feature>
<feature type="transmembrane region" description="Helical" evidence="2">
    <location>
        <begin position="165"/>
        <end position="186"/>
    </location>
</feature>
<evidence type="ECO:0000256" key="1">
    <source>
        <dbReference type="ARBA" id="ARBA00004141"/>
    </source>
</evidence>
<dbReference type="AlphaFoldDB" id="A0A8W8IF01"/>
<evidence type="ECO:0000259" key="3">
    <source>
        <dbReference type="PROSITE" id="PS50850"/>
    </source>
</evidence>
<keyword evidence="2" id="KW-0812">Transmembrane</keyword>
<keyword evidence="5" id="KW-1185">Reference proteome</keyword>
<feature type="transmembrane region" description="Helical" evidence="2">
    <location>
        <begin position="376"/>
        <end position="394"/>
    </location>
</feature>
<dbReference type="InterPro" id="IPR011701">
    <property type="entry name" value="MFS"/>
</dbReference>